<accession>A0A2Z5JF56</accession>
<sequence>MTSTSDTTQHPDVSEISDLTEGLLPPSHAADVQGHVNGCELCGDVLTSLMEIRELLGTVPAPQHMPDDVAGRIDAALAAEALSATAPDGTAHVSRETNLSAARTPDAEPGLPDRPAGHPRATTGPGRRTVRRRRRTAVLGAALGAAVVSVSVFIMQNVQPSQEDSAALKAADRGSSSAASGTAAFSESTLEGRVQTLLLNAGTKPSGSDGVGAEKQAPSVEAQSTPKSDSPASESSQAPLRAPVVSVPSCVELGIGRKTAALAVEEGTYEGSDAFLVVLPHPSDATRVQAYVVDAACVREKPAAKGKLLLTHAYARP</sequence>
<evidence type="ECO:0000313" key="4">
    <source>
        <dbReference type="Proteomes" id="UP000252698"/>
    </source>
</evidence>
<organism evidence="3 4">
    <name type="scientific">Streptomyces atratus</name>
    <dbReference type="NCBI Taxonomy" id="1893"/>
    <lineage>
        <taxon>Bacteria</taxon>
        <taxon>Bacillati</taxon>
        <taxon>Actinomycetota</taxon>
        <taxon>Actinomycetes</taxon>
        <taxon>Kitasatosporales</taxon>
        <taxon>Streptomycetaceae</taxon>
        <taxon>Streptomyces</taxon>
    </lineage>
</organism>
<feature type="compositionally biased region" description="Polar residues" evidence="1">
    <location>
        <begin position="221"/>
        <end position="238"/>
    </location>
</feature>
<dbReference type="KEGG" id="sata:C5746_20850"/>
<reference evidence="3 4" key="1">
    <citation type="journal article" date="2018" name="Front. Microbiol.">
        <title>Genome Sequencing of Streptomyces atratus SCSIOZH16 and Activation Production of Nocardamine via Metabolic Engineering.</title>
        <authorList>
            <person name="Li Y."/>
            <person name="Zhang C."/>
            <person name="Liu C."/>
            <person name="Ju J."/>
            <person name="Ma J."/>
        </authorList>
    </citation>
    <scope>NUCLEOTIDE SEQUENCE [LARGE SCALE GENOMIC DNA]</scope>
    <source>
        <strain evidence="3 4">SCSIO_ZH16</strain>
    </source>
</reference>
<dbReference type="EMBL" id="CP027306">
    <property type="protein sequence ID" value="AXE78969.1"/>
    <property type="molecule type" value="Genomic_DNA"/>
</dbReference>
<evidence type="ECO:0000313" key="3">
    <source>
        <dbReference type="EMBL" id="AXE78969.1"/>
    </source>
</evidence>
<dbReference type="Proteomes" id="UP000252698">
    <property type="component" value="Chromosome"/>
</dbReference>
<feature type="region of interest" description="Disordered" evidence="1">
    <location>
        <begin position="200"/>
        <end position="241"/>
    </location>
</feature>
<keyword evidence="2" id="KW-0472">Membrane</keyword>
<name>A0A2Z5JF56_STRAR</name>
<dbReference type="AlphaFoldDB" id="A0A2Z5JF56"/>
<protein>
    <recommendedName>
        <fullName evidence="5">Zinc-finger</fullName>
    </recommendedName>
</protein>
<evidence type="ECO:0000256" key="1">
    <source>
        <dbReference type="SAM" id="MobiDB-lite"/>
    </source>
</evidence>
<gene>
    <name evidence="3" type="ORF">C5746_20850</name>
</gene>
<evidence type="ECO:0008006" key="5">
    <source>
        <dbReference type="Google" id="ProtNLM"/>
    </source>
</evidence>
<feature type="region of interest" description="Disordered" evidence="1">
    <location>
        <begin position="85"/>
        <end position="132"/>
    </location>
</feature>
<keyword evidence="2" id="KW-1133">Transmembrane helix</keyword>
<feature type="compositionally biased region" description="Polar residues" evidence="1">
    <location>
        <begin position="1"/>
        <end position="11"/>
    </location>
</feature>
<evidence type="ECO:0000256" key="2">
    <source>
        <dbReference type="SAM" id="Phobius"/>
    </source>
</evidence>
<feature type="transmembrane region" description="Helical" evidence="2">
    <location>
        <begin position="137"/>
        <end position="155"/>
    </location>
</feature>
<proteinExistence type="predicted"/>
<keyword evidence="2" id="KW-0812">Transmembrane</keyword>
<feature type="region of interest" description="Disordered" evidence="1">
    <location>
        <begin position="1"/>
        <end position="26"/>
    </location>
</feature>